<protein>
    <submittedName>
        <fullName evidence="1">Uncharacterized protein</fullName>
    </submittedName>
</protein>
<dbReference type="RefSeq" id="WP_379876579.1">
    <property type="nucleotide sequence ID" value="NZ_JBHUIP010000012.1"/>
</dbReference>
<name>A0ABW5DT14_9PROT</name>
<proteinExistence type="predicted"/>
<sequence>MNEDTAAVVAELRALTDAIQGLRRDVKQAAACVASASLIAVDASRSEVFAVYMDDELMKVADRMVKAMNKASGD</sequence>
<comment type="caution">
    <text evidence="1">The sequence shown here is derived from an EMBL/GenBank/DDBJ whole genome shotgun (WGS) entry which is preliminary data.</text>
</comment>
<evidence type="ECO:0000313" key="1">
    <source>
        <dbReference type="EMBL" id="MFD2263559.1"/>
    </source>
</evidence>
<organism evidence="1 2">
    <name type="scientific">Lacibacterium aquatile</name>
    <dbReference type="NCBI Taxonomy" id="1168082"/>
    <lineage>
        <taxon>Bacteria</taxon>
        <taxon>Pseudomonadati</taxon>
        <taxon>Pseudomonadota</taxon>
        <taxon>Alphaproteobacteria</taxon>
        <taxon>Rhodospirillales</taxon>
        <taxon>Rhodospirillaceae</taxon>
    </lineage>
</organism>
<keyword evidence="2" id="KW-1185">Reference proteome</keyword>
<accession>A0ABW5DT14</accession>
<evidence type="ECO:0000313" key="2">
    <source>
        <dbReference type="Proteomes" id="UP001597295"/>
    </source>
</evidence>
<dbReference type="Proteomes" id="UP001597295">
    <property type="component" value="Unassembled WGS sequence"/>
</dbReference>
<reference evidence="2" key="1">
    <citation type="journal article" date="2019" name="Int. J. Syst. Evol. Microbiol.">
        <title>The Global Catalogue of Microorganisms (GCM) 10K type strain sequencing project: providing services to taxonomists for standard genome sequencing and annotation.</title>
        <authorList>
            <consortium name="The Broad Institute Genomics Platform"/>
            <consortium name="The Broad Institute Genome Sequencing Center for Infectious Disease"/>
            <person name="Wu L."/>
            <person name="Ma J."/>
        </authorList>
    </citation>
    <scope>NUCLEOTIDE SEQUENCE [LARGE SCALE GENOMIC DNA]</scope>
    <source>
        <strain evidence="2">CGMCC 1.19062</strain>
    </source>
</reference>
<dbReference type="EMBL" id="JBHUIP010000012">
    <property type="protein sequence ID" value="MFD2263559.1"/>
    <property type="molecule type" value="Genomic_DNA"/>
</dbReference>
<gene>
    <name evidence="1" type="ORF">ACFSM5_11720</name>
</gene>